<dbReference type="AlphaFoldDB" id="A0A419IAH0"/>
<dbReference type="Proteomes" id="UP000285112">
    <property type="component" value="Unassembled WGS sequence"/>
</dbReference>
<proteinExistence type="predicted"/>
<evidence type="ECO:0000313" key="2">
    <source>
        <dbReference type="EMBL" id="RJQ90676.1"/>
    </source>
</evidence>
<dbReference type="EMBL" id="QZFV01000032">
    <property type="protein sequence ID" value="RJQ90676.1"/>
    <property type="molecule type" value="Genomic_DNA"/>
</dbReference>
<evidence type="ECO:0000259" key="1">
    <source>
        <dbReference type="Pfam" id="PF00934"/>
    </source>
</evidence>
<dbReference type="RefSeq" id="WP_120021759.1">
    <property type="nucleotide sequence ID" value="NZ_QZFV01000032.1"/>
</dbReference>
<sequence length="159" mass="17685">MTDDAVERVRHLPADMQGPLVPGYKYVRDKTPEQAAQEAADAQAKANEGMASGGGGYRLTPELLTELVTEIDDILAWIRTDVRRHAEQLVSFKPMGDEVASIAYVEDANAAGRSYKNFLDSFVAELTRQRDAFHQALDTYQKQEARAADHLKGLRPHDD</sequence>
<evidence type="ECO:0000313" key="3">
    <source>
        <dbReference type="Proteomes" id="UP000285112"/>
    </source>
</evidence>
<dbReference type="InterPro" id="IPR000084">
    <property type="entry name" value="PE-PGRS_N"/>
</dbReference>
<accession>A0A419IAH0</accession>
<dbReference type="Pfam" id="PF00934">
    <property type="entry name" value="PE"/>
    <property type="match status" value="1"/>
</dbReference>
<keyword evidence="3" id="KW-1185">Reference proteome</keyword>
<reference evidence="2 3" key="1">
    <citation type="submission" date="2018-09" db="EMBL/GenBank/DDBJ databases">
        <title>YIM PH 21725 draft genome.</title>
        <authorList>
            <person name="Miao C."/>
        </authorList>
    </citation>
    <scope>NUCLEOTIDE SEQUENCE [LARGE SCALE GENOMIC DNA]</scope>
    <source>
        <strain evidence="3">YIM PH21725</strain>
    </source>
</reference>
<comment type="caution">
    <text evidence="2">The sequence shown here is derived from an EMBL/GenBank/DDBJ whole genome shotgun (WGS) entry which is preliminary data.</text>
</comment>
<gene>
    <name evidence="2" type="ORF">D5S19_02875</name>
</gene>
<feature type="domain" description="PE" evidence="1">
    <location>
        <begin position="60"/>
        <end position="146"/>
    </location>
</feature>
<protein>
    <submittedName>
        <fullName evidence="2">PE domain-containing protein</fullName>
    </submittedName>
</protein>
<dbReference type="OrthoDB" id="3625539at2"/>
<name>A0A419IAH0_9PSEU</name>
<organism evidence="2 3">
    <name type="scientific">Amycolatopsis panacis</name>
    <dbReference type="NCBI Taxonomy" id="2340917"/>
    <lineage>
        <taxon>Bacteria</taxon>
        <taxon>Bacillati</taxon>
        <taxon>Actinomycetota</taxon>
        <taxon>Actinomycetes</taxon>
        <taxon>Pseudonocardiales</taxon>
        <taxon>Pseudonocardiaceae</taxon>
        <taxon>Amycolatopsis</taxon>
    </lineage>
</organism>